<comment type="catalytic activity">
    <reaction evidence="1 10">
        <text>N-(5-phospho-beta-D-ribosyl)anthranilate = 1-(2-carboxyphenylamino)-1-deoxy-D-ribulose 5-phosphate</text>
        <dbReference type="Rhea" id="RHEA:21540"/>
        <dbReference type="ChEBI" id="CHEBI:18277"/>
        <dbReference type="ChEBI" id="CHEBI:58613"/>
        <dbReference type="EC" id="5.3.1.24"/>
    </reaction>
</comment>
<dbReference type="InterPro" id="IPR011060">
    <property type="entry name" value="RibuloseP-bd_barrel"/>
</dbReference>
<protein>
    <recommendedName>
        <fullName evidence="5 10">N-(5'-phosphoribosyl)anthranilate isomerase</fullName>
        <shortName evidence="10">PRAI</shortName>
        <ecNumber evidence="4 10">5.3.1.24</ecNumber>
    </recommendedName>
</protein>
<dbReference type="InterPro" id="IPR013785">
    <property type="entry name" value="Aldolase_TIM"/>
</dbReference>
<sequence length="193" mass="21161">MTKVKICGLSTKEAVYAAVEAGADYVGFVFAPSKRRVSFEKAHELAQLIPPTVKIVGVFVQPSLKELETAISVVPLDLIQIHGNWDECLSHHISVPIIRAIQLDNTLGELNTNADYLLFDAPKAGSGQLFDWKLLAHHNFEKPFFIAGGLTVDNVAEAQSLFTPYAVDVSSGIETNGQKDVEKIKAFIERVKL</sequence>
<evidence type="ECO:0000313" key="12">
    <source>
        <dbReference type="EMBL" id="TAA14238.1"/>
    </source>
</evidence>
<organism evidence="12 13">
    <name type="scientific">Streptococcus parasuis</name>
    <dbReference type="NCBI Taxonomy" id="1501662"/>
    <lineage>
        <taxon>Bacteria</taxon>
        <taxon>Bacillati</taxon>
        <taxon>Bacillota</taxon>
        <taxon>Bacilli</taxon>
        <taxon>Lactobacillales</taxon>
        <taxon>Streptococcaceae</taxon>
        <taxon>Streptococcus</taxon>
    </lineage>
</organism>
<evidence type="ECO:0000256" key="9">
    <source>
        <dbReference type="ARBA" id="ARBA00023235"/>
    </source>
</evidence>
<dbReference type="InterPro" id="IPR001240">
    <property type="entry name" value="PRAI_dom"/>
</dbReference>
<dbReference type="Proteomes" id="UP000291525">
    <property type="component" value="Unassembled WGS sequence"/>
</dbReference>
<evidence type="ECO:0000259" key="11">
    <source>
        <dbReference type="Pfam" id="PF00697"/>
    </source>
</evidence>
<evidence type="ECO:0000256" key="8">
    <source>
        <dbReference type="ARBA" id="ARBA00023141"/>
    </source>
</evidence>
<dbReference type="RefSeq" id="WP_130554644.1">
    <property type="nucleotide sequence ID" value="NZ_SHGT01000010.1"/>
</dbReference>
<proteinExistence type="inferred from homology"/>
<comment type="caution">
    <text evidence="12">The sequence shown here is derived from an EMBL/GenBank/DDBJ whole genome shotgun (WGS) entry which is preliminary data.</text>
</comment>
<dbReference type="EC" id="5.3.1.24" evidence="4 10"/>
<keyword evidence="6 10" id="KW-0028">Amino-acid biosynthesis</keyword>
<evidence type="ECO:0000256" key="3">
    <source>
        <dbReference type="ARBA" id="ARBA00007571"/>
    </source>
</evidence>
<evidence type="ECO:0000256" key="1">
    <source>
        <dbReference type="ARBA" id="ARBA00001164"/>
    </source>
</evidence>
<dbReference type="EMBL" id="SHGT01000010">
    <property type="protein sequence ID" value="TAA14238.1"/>
    <property type="molecule type" value="Genomic_DNA"/>
</dbReference>
<reference evidence="12 13" key="1">
    <citation type="submission" date="2019-02" db="EMBL/GenBank/DDBJ databases">
        <title>First genome of the species Streptococcus parasuis.</title>
        <authorList>
            <person name="Stevens M.J.A."/>
            <person name="Stephan R."/>
        </authorList>
    </citation>
    <scope>NUCLEOTIDE SEQUENCE [LARGE SCALE GENOMIC DNA]</scope>
    <source>
        <strain evidence="12 13">4253</strain>
    </source>
</reference>
<dbReference type="OrthoDB" id="9786954at2"/>
<dbReference type="PANTHER" id="PTHR42894">
    <property type="entry name" value="N-(5'-PHOSPHORIBOSYL)ANTHRANILATE ISOMERASE"/>
    <property type="match status" value="1"/>
</dbReference>
<dbReference type="CDD" id="cd00405">
    <property type="entry name" value="PRAI"/>
    <property type="match status" value="1"/>
</dbReference>
<accession>A0A4Q8L2U1</accession>
<comment type="pathway">
    <text evidence="2 10">Amino-acid biosynthesis; L-tryptophan biosynthesis; L-tryptophan from chorismate: step 3/5.</text>
</comment>
<dbReference type="GO" id="GO:0004640">
    <property type="term" value="F:phosphoribosylanthranilate isomerase activity"/>
    <property type="evidence" value="ECO:0007669"/>
    <property type="project" value="UniProtKB-UniRule"/>
</dbReference>
<dbReference type="PANTHER" id="PTHR42894:SF1">
    <property type="entry name" value="N-(5'-PHOSPHORIBOSYL)ANTHRANILATE ISOMERASE"/>
    <property type="match status" value="1"/>
</dbReference>
<gene>
    <name evidence="10" type="primary">trpF</name>
    <name evidence="12" type="ORF">EXW74_02965</name>
</gene>
<evidence type="ECO:0000256" key="5">
    <source>
        <dbReference type="ARBA" id="ARBA00022272"/>
    </source>
</evidence>
<keyword evidence="7 10" id="KW-0822">Tryptophan biosynthesis</keyword>
<name>A0A4Q8L2U1_9STRE</name>
<feature type="domain" description="N-(5'phosphoribosyl) anthranilate isomerase (PRAI)" evidence="11">
    <location>
        <begin position="4"/>
        <end position="189"/>
    </location>
</feature>
<evidence type="ECO:0000313" key="13">
    <source>
        <dbReference type="Proteomes" id="UP000291525"/>
    </source>
</evidence>
<dbReference type="Pfam" id="PF00697">
    <property type="entry name" value="PRAI"/>
    <property type="match status" value="1"/>
</dbReference>
<comment type="similarity">
    <text evidence="3 10">Belongs to the TrpF family.</text>
</comment>
<evidence type="ECO:0000256" key="2">
    <source>
        <dbReference type="ARBA" id="ARBA00004664"/>
    </source>
</evidence>
<dbReference type="AlphaFoldDB" id="A0A4Q8L2U1"/>
<evidence type="ECO:0000256" key="4">
    <source>
        <dbReference type="ARBA" id="ARBA00012572"/>
    </source>
</evidence>
<dbReference type="UniPathway" id="UPA00035">
    <property type="reaction ID" value="UER00042"/>
</dbReference>
<dbReference type="NCBIfam" id="NF002300">
    <property type="entry name" value="PRK01222.1-7"/>
    <property type="match status" value="1"/>
</dbReference>
<keyword evidence="9 10" id="KW-0413">Isomerase</keyword>
<evidence type="ECO:0000256" key="10">
    <source>
        <dbReference type="HAMAP-Rule" id="MF_00135"/>
    </source>
</evidence>
<dbReference type="HAMAP" id="MF_00135">
    <property type="entry name" value="PRAI"/>
    <property type="match status" value="1"/>
</dbReference>
<keyword evidence="8 10" id="KW-0057">Aromatic amino acid biosynthesis</keyword>
<dbReference type="Gene3D" id="3.20.20.70">
    <property type="entry name" value="Aldolase class I"/>
    <property type="match status" value="1"/>
</dbReference>
<dbReference type="FunFam" id="3.20.20.70:FF:000075">
    <property type="entry name" value="Tryptophan biosynthesis protein TRP1"/>
    <property type="match status" value="1"/>
</dbReference>
<dbReference type="SUPFAM" id="SSF51366">
    <property type="entry name" value="Ribulose-phoshate binding barrel"/>
    <property type="match status" value="1"/>
</dbReference>
<dbReference type="InterPro" id="IPR044643">
    <property type="entry name" value="TrpF_fam"/>
</dbReference>
<evidence type="ECO:0000256" key="6">
    <source>
        <dbReference type="ARBA" id="ARBA00022605"/>
    </source>
</evidence>
<dbReference type="GO" id="GO:0000162">
    <property type="term" value="P:L-tryptophan biosynthetic process"/>
    <property type="evidence" value="ECO:0007669"/>
    <property type="project" value="UniProtKB-UniRule"/>
</dbReference>
<evidence type="ECO:0000256" key="7">
    <source>
        <dbReference type="ARBA" id="ARBA00022822"/>
    </source>
</evidence>